<reference evidence="3 4" key="1">
    <citation type="journal article" date="2019" name="Nat. Ecol. Evol.">
        <title>Megaphylogeny resolves global patterns of mushroom evolution.</title>
        <authorList>
            <person name="Varga T."/>
            <person name="Krizsan K."/>
            <person name="Foldi C."/>
            <person name="Dima B."/>
            <person name="Sanchez-Garcia M."/>
            <person name="Sanchez-Ramirez S."/>
            <person name="Szollosi G.J."/>
            <person name="Szarkandi J.G."/>
            <person name="Papp V."/>
            <person name="Albert L."/>
            <person name="Andreopoulos W."/>
            <person name="Angelini C."/>
            <person name="Antonin V."/>
            <person name="Barry K.W."/>
            <person name="Bougher N.L."/>
            <person name="Buchanan P."/>
            <person name="Buyck B."/>
            <person name="Bense V."/>
            <person name="Catcheside P."/>
            <person name="Chovatia M."/>
            <person name="Cooper J."/>
            <person name="Damon W."/>
            <person name="Desjardin D."/>
            <person name="Finy P."/>
            <person name="Geml J."/>
            <person name="Haridas S."/>
            <person name="Hughes K."/>
            <person name="Justo A."/>
            <person name="Karasinski D."/>
            <person name="Kautmanova I."/>
            <person name="Kiss B."/>
            <person name="Kocsube S."/>
            <person name="Kotiranta H."/>
            <person name="LaButti K.M."/>
            <person name="Lechner B.E."/>
            <person name="Liimatainen K."/>
            <person name="Lipzen A."/>
            <person name="Lukacs Z."/>
            <person name="Mihaltcheva S."/>
            <person name="Morgado L.N."/>
            <person name="Niskanen T."/>
            <person name="Noordeloos M.E."/>
            <person name="Ohm R.A."/>
            <person name="Ortiz-Santana B."/>
            <person name="Ovrebo C."/>
            <person name="Racz N."/>
            <person name="Riley R."/>
            <person name="Savchenko A."/>
            <person name="Shiryaev A."/>
            <person name="Soop K."/>
            <person name="Spirin V."/>
            <person name="Szebenyi C."/>
            <person name="Tomsovsky M."/>
            <person name="Tulloss R.E."/>
            <person name="Uehling J."/>
            <person name="Grigoriev I.V."/>
            <person name="Vagvolgyi C."/>
            <person name="Papp T."/>
            <person name="Martin F.M."/>
            <person name="Miettinen O."/>
            <person name="Hibbett D.S."/>
            <person name="Nagy L.G."/>
        </authorList>
    </citation>
    <scope>NUCLEOTIDE SEQUENCE [LARGE SCALE GENOMIC DNA]</scope>
    <source>
        <strain evidence="3 4">CBS 962.96</strain>
    </source>
</reference>
<feature type="compositionally biased region" description="Basic residues" evidence="1">
    <location>
        <begin position="51"/>
        <end position="62"/>
    </location>
</feature>
<dbReference type="EMBL" id="ML179786">
    <property type="protein sequence ID" value="THU81696.1"/>
    <property type="molecule type" value="Genomic_DNA"/>
</dbReference>
<evidence type="ECO:0000256" key="1">
    <source>
        <dbReference type="SAM" id="MobiDB-lite"/>
    </source>
</evidence>
<keyword evidence="4" id="KW-1185">Reference proteome</keyword>
<organism evidence="3 4">
    <name type="scientific">Dendrothele bispora (strain CBS 962.96)</name>
    <dbReference type="NCBI Taxonomy" id="1314807"/>
    <lineage>
        <taxon>Eukaryota</taxon>
        <taxon>Fungi</taxon>
        <taxon>Dikarya</taxon>
        <taxon>Basidiomycota</taxon>
        <taxon>Agaricomycotina</taxon>
        <taxon>Agaricomycetes</taxon>
        <taxon>Agaricomycetidae</taxon>
        <taxon>Agaricales</taxon>
        <taxon>Agaricales incertae sedis</taxon>
        <taxon>Dendrothele</taxon>
    </lineage>
</organism>
<keyword evidence="2" id="KW-0732">Signal</keyword>
<feature type="chain" id="PRO_5020260444" description="Secreted protein" evidence="2">
    <location>
        <begin position="22"/>
        <end position="154"/>
    </location>
</feature>
<dbReference type="AlphaFoldDB" id="A0A4S8L030"/>
<evidence type="ECO:0000256" key="2">
    <source>
        <dbReference type="SAM" id="SignalP"/>
    </source>
</evidence>
<protein>
    <recommendedName>
        <fullName evidence="5">Secreted protein</fullName>
    </recommendedName>
</protein>
<proteinExistence type="predicted"/>
<feature type="signal peptide" evidence="2">
    <location>
        <begin position="1"/>
        <end position="21"/>
    </location>
</feature>
<gene>
    <name evidence="3" type="ORF">K435DRAFT_808866</name>
</gene>
<evidence type="ECO:0000313" key="4">
    <source>
        <dbReference type="Proteomes" id="UP000297245"/>
    </source>
</evidence>
<evidence type="ECO:0000313" key="3">
    <source>
        <dbReference type="EMBL" id="THU81696.1"/>
    </source>
</evidence>
<dbReference type="Proteomes" id="UP000297245">
    <property type="component" value="Unassembled WGS sequence"/>
</dbReference>
<evidence type="ECO:0008006" key="5">
    <source>
        <dbReference type="Google" id="ProtNLM"/>
    </source>
</evidence>
<name>A0A4S8L030_DENBC</name>
<accession>A0A4S8L030</accession>
<feature type="region of interest" description="Disordered" evidence="1">
    <location>
        <begin position="31"/>
        <end position="63"/>
    </location>
</feature>
<sequence length="154" mass="17609">MGVPKVTLCWLLLSVVRRFSAMPGFELGTERVEGSKVSRQRRGSHEMQSRTVRKQKRRKRQMNTRSVRLQVVWNQLRGQLLESVGQVRFKGLNTSSLDIAAQYQLGPRRAVMTSWGLDRKRNSSRRIDFDVVAGDGDIANAEGGHDESRERRVT</sequence>